<dbReference type="AlphaFoldDB" id="A0A1C7N9N1"/>
<reference evidence="1 2" key="1">
    <citation type="submission" date="2016-03" db="EMBL/GenBank/DDBJ databases">
        <title>Choanephora cucurbitarum.</title>
        <authorList>
            <person name="Min B."/>
            <person name="Park H."/>
            <person name="Park J.-H."/>
            <person name="Shin H.-D."/>
            <person name="Choi I.-G."/>
        </authorList>
    </citation>
    <scope>NUCLEOTIDE SEQUENCE [LARGE SCALE GENOMIC DNA]</scope>
    <source>
        <strain evidence="1 2">KUS-F28377</strain>
    </source>
</reference>
<keyword evidence="2" id="KW-1185">Reference proteome</keyword>
<proteinExistence type="predicted"/>
<dbReference type="OrthoDB" id="1728974at2759"/>
<protein>
    <submittedName>
        <fullName evidence="1">Uncharacterized protein</fullName>
    </submittedName>
</protein>
<accession>A0A1C7N9N1</accession>
<evidence type="ECO:0000313" key="1">
    <source>
        <dbReference type="EMBL" id="OBZ84054.1"/>
    </source>
</evidence>
<name>A0A1C7N9N1_9FUNG</name>
<dbReference type="Proteomes" id="UP000093000">
    <property type="component" value="Unassembled WGS sequence"/>
</dbReference>
<organism evidence="1 2">
    <name type="scientific">Choanephora cucurbitarum</name>
    <dbReference type="NCBI Taxonomy" id="101091"/>
    <lineage>
        <taxon>Eukaryota</taxon>
        <taxon>Fungi</taxon>
        <taxon>Fungi incertae sedis</taxon>
        <taxon>Mucoromycota</taxon>
        <taxon>Mucoromycotina</taxon>
        <taxon>Mucoromycetes</taxon>
        <taxon>Mucorales</taxon>
        <taxon>Mucorineae</taxon>
        <taxon>Choanephoraceae</taxon>
        <taxon>Choanephoroideae</taxon>
        <taxon>Choanephora</taxon>
    </lineage>
</organism>
<gene>
    <name evidence="1" type="ORF">A0J61_07890</name>
</gene>
<feature type="non-terminal residue" evidence="1">
    <location>
        <position position="1"/>
    </location>
</feature>
<dbReference type="STRING" id="101091.A0A1C7N9N1"/>
<dbReference type="EMBL" id="LUGH01000562">
    <property type="protein sequence ID" value="OBZ84054.1"/>
    <property type="molecule type" value="Genomic_DNA"/>
</dbReference>
<sequence>NGSIVIDNGWFVPYNPYLSKKFKAHINVKCCQSVDPIKFINKYVYGDSDRTTLKPSNNESEIERHLQGRYFGPTEASARILEYKIHEEDPTVALLALHLPNQQSVYFLEDATPSELEHAFANSRTMPIAYFYHYQNNPTAQKYLYQDFPQYFVWNKKDRVPQSGERFYLRLLLINVAGSKSFEDLQSVDGVQCETFMQVCLRLHLTEDNQKWSHCFNEAVMFSTGSSLRNLFVTALTFVQMIEPALLWEEFCVAICDDLAHKLQTLFPGQLHEKYTLTDDSLFYKGQSEWDYGLFLLDEKLGRLGSSLETCQMLSYKIDWANDLEILANTEDIIKQIDK</sequence>
<dbReference type="InParanoid" id="A0A1C7N9N1"/>
<comment type="caution">
    <text evidence="1">The sequence shown here is derived from an EMBL/GenBank/DDBJ whole genome shotgun (WGS) entry which is preliminary data.</text>
</comment>
<dbReference type="PANTHER" id="PTHR10492:SF57">
    <property type="entry name" value="ATP-DEPENDENT DNA HELICASE"/>
    <property type="match status" value="1"/>
</dbReference>
<dbReference type="PANTHER" id="PTHR10492">
    <property type="match status" value="1"/>
</dbReference>
<evidence type="ECO:0000313" key="2">
    <source>
        <dbReference type="Proteomes" id="UP000093000"/>
    </source>
</evidence>